<dbReference type="InterPro" id="IPR045269">
    <property type="entry name" value="Atg1-like"/>
</dbReference>
<dbReference type="InterPro" id="IPR011009">
    <property type="entry name" value="Kinase-like_dom_sf"/>
</dbReference>
<dbReference type="SUPFAM" id="SSF56112">
    <property type="entry name" value="Protein kinase-like (PK-like)"/>
    <property type="match status" value="1"/>
</dbReference>
<dbReference type="Pfam" id="PF00069">
    <property type="entry name" value="Pkinase"/>
    <property type="match status" value="1"/>
</dbReference>
<keyword evidence="5" id="KW-0175">Coiled coil</keyword>
<dbReference type="Proteomes" id="UP001470230">
    <property type="component" value="Unassembled WGS sequence"/>
</dbReference>
<feature type="coiled-coil region" evidence="5">
    <location>
        <begin position="364"/>
        <end position="466"/>
    </location>
</feature>
<evidence type="ECO:0000256" key="3">
    <source>
        <dbReference type="ARBA" id="ARBA00022840"/>
    </source>
</evidence>
<dbReference type="InterPro" id="IPR001245">
    <property type="entry name" value="Ser-Thr/Tyr_kinase_cat_dom"/>
</dbReference>
<proteinExistence type="predicted"/>
<reference evidence="7 8" key="1">
    <citation type="submission" date="2024-04" db="EMBL/GenBank/DDBJ databases">
        <title>Tritrichomonas musculus Genome.</title>
        <authorList>
            <person name="Alves-Ferreira E."/>
            <person name="Grigg M."/>
            <person name="Lorenzi H."/>
            <person name="Galac M."/>
        </authorList>
    </citation>
    <scope>NUCLEOTIDE SEQUENCE [LARGE SCALE GENOMIC DNA]</scope>
    <source>
        <strain evidence="7 8">EAF2021</strain>
    </source>
</reference>
<dbReference type="PROSITE" id="PS00107">
    <property type="entry name" value="PROTEIN_KINASE_ATP"/>
    <property type="match status" value="1"/>
</dbReference>
<dbReference type="SMART" id="SM00220">
    <property type="entry name" value="S_TKc"/>
    <property type="match status" value="1"/>
</dbReference>
<dbReference type="PRINTS" id="PR00109">
    <property type="entry name" value="TYRKINASE"/>
</dbReference>
<organism evidence="7 8">
    <name type="scientific">Tritrichomonas musculus</name>
    <dbReference type="NCBI Taxonomy" id="1915356"/>
    <lineage>
        <taxon>Eukaryota</taxon>
        <taxon>Metamonada</taxon>
        <taxon>Parabasalia</taxon>
        <taxon>Tritrichomonadida</taxon>
        <taxon>Tritrichomonadidae</taxon>
        <taxon>Tritrichomonas</taxon>
    </lineage>
</organism>
<keyword evidence="3 4" id="KW-0067">ATP-binding</keyword>
<keyword evidence="1" id="KW-0808">Transferase</keyword>
<evidence type="ECO:0000256" key="4">
    <source>
        <dbReference type="PROSITE-ProRule" id="PRU10141"/>
    </source>
</evidence>
<protein>
    <recommendedName>
        <fullName evidence="6">Protein kinase domain-containing protein</fullName>
    </recommendedName>
</protein>
<feature type="domain" description="Protein kinase" evidence="6">
    <location>
        <begin position="39"/>
        <end position="316"/>
    </location>
</feature>
<evidence type="ECO:0000313" key="7">
    <source>
        <dbReference type="EMBL" id="KAK8888185.1"/>
    </source>
</evidence>
<dbReference type="EMBL" id="JAPFFF010000006">
    <property type="protein sequence ID" value="KAK8888185.1"/>
    <property type="molecule type" value="Genomic_DNA"/>
</dbReference>
<dbReference type="Gene3D" id="2.60.120.260">
    <property type="entry name" value="Galactose-binding domain-like"/>
    <property type="match status" value="2"/>
</dbReference>
<evidence type="ECO:0000256" key="1">
    <source>
        <dbReference type="ARBA" id="ARBA00022527"/>
    </source>
</evidence>
<dbReference type="PROSITE" id="PS50011">
    <property type="entry name" value="PROTEIN_KINASE_DOM"/>
    <property type="match status" value="1"/>
</dbReference>
<keyword evidence="1" id="KW-0723">Serine/threonine-protein kinase</keyword>
<dbReference type="InterPro" id="IPR008271">
    <property type="entry name" value="Ser/Thr_kinase_AS"/>
</dbReference>
<evidence type="ECO:0000259" key="6">
    <source>
        <dbReference type="PROSITE" id="PS50011"/>
    </source>
</evidence>
<dbReference type="InterPro" id="IPR017441">
    <property type="entry name" value="Protein_kinase_ATP_BS"/>
</dbReference>
<name>A0ABR2KDT4_9EUKA</name>
<keyword evidence="2 4" id="KW-0547">Nucleotide-binding</keyword>
<accession>A0ABR2KDT4</accession>
<evidence type="ECO:0000256" key="5">
    <source>
        <dbReference type="SAM" id="Coils"/>
    </source>
</evidence>
<dbReference type="PROSITE" id="PS00108">
    <property type="entry name" value="PROTEIN_KINASE_ST"/>
    <property type="match status" value="1"/>
</dbReference>
<keyword evidence="1" id="KW-0418">Kinase</keyword>
<dbReference type="Gene3D" id="1.10.510.10">
    <property type="entry name" value="Transferase(Phosphotransferase) domain 1"/>
    <property type="match status" value="1"/>
</dbReference>
<comment type="caution">
    <text evidence="7">The sequence shown here is derived from an EMBL/GenBank/DDBJ whole genome shotgun (WGS) entry which is preliminary data.</text>
</comment>
<gene>
    <name evidence="7" type="ORF">M9Y10_039249</name>
</gene>
<feature type="binding site" evidence="4">
    <location>
        <position position="68"/>
    </location>
    <ligand>
        <name>ATP</name>
        <dbReference type="ChEBI" id="CHEBI:30616"/>
    </ligand>
</feature>
<keyword evidence="8" id="KW-1185">Reference proteome</keyword>
<dbReference type="InterPro" id="IPR000719">
    <property type="entry name" value="Prot_kinase_dom"/>
</dbReference>
<dbReference type="PANTHER" id="PTHR24348">
    <property type="entry name" value="SERINE/THREONINE-PROTEIN KINASE UNC-51-RELATED"/>
    <property type="match status" value="1"/>
</dbReference>
<evidence type="ECO:0000256" key="2">
    <source>
        <dbReference type="ARBA" id="ARBA00022741"/>
    </source>
</evidence>
<sequence>MGQVFYISIKGSLTPLKKTSSCSTPKKENSPYMFDINDYKKISIIGKGSFGIIYLAQNKINGEEYAAKTNLIQNESLSKLLISREIRIMSQFQHPTIIQFKGFSFLDFDGCQNITILMEYMKNGSLATLIDLETKSLCPSNYDNTKRQIILVGIARGMMLLHKQYIIHRDLKPENILLDSDFHPRITDFGLSKIFDPLHSMRQSISNSGTAAYMAPEVITGDRFNTKADVYAFGILMYEVIGGKRAYSDLLHGKNPINIYQLKKKIELEDLHPKFDFPITKSLQQMIEKCWSRDPKERPTFNELFKKLSLSSEDFFFDFEGNYEEPKIVDDDEDDENEEDFKYCLPNVDIDELLDYVDEIQAEAPKTIKENDGLREQMKKMEDEISSLKKKFDEQSTQEAQTIQAMQNKISNQEKIILSLQNEVSTLKTKESANEAEITKLMKVTIKDQEDKIKSLEAQILLHQKRFGRFFSVDLSKEEPGILAQLKERQKSPFDKLFVASQSSNDIYTLIVPEKSFIFGTSNSGKAYIEFELESEVTICGAKIFTGNDYHAKSFDIVIEGKTVKSIKDATELNGTSKNMTVNFEPIRGRKIRFIQTGPCWAGHNYINTKGFELLSTDEKYSKGVFATLVEESENNDPHKCPVIIYAQCFDHNCFYSLKPQTNIFTWGCENSWFQVELTRGTAIIIGFRLKRCDIMLKTYKLICTDDPSKPESSWTTLIEINEKAKDEHEDLDIYEFPHPSPPTRFVRLVQTGKNWNDSYVLSFYHFDLFGSYF</sequence>
<evidence type="ECO:0000313" key="8">
    <source>
        <dbReference type="Proteomes" id="UP001470230"/>
    </source>
</evidence>
<dbReference type="Gene3D" id="1.10.287.1490">
    <property type="match status" value="1"/>
</dbReference>